<proteinExistence type="predicted"/>
<protein>
    <submittedName>
        <fullName evidence="1">Uncharacterized protein</fullName>
    </submittedName>
</protein>
<dbReference type="KEGG" id="pde:Pden_0345"/>
<dbReference type="HOGENOM" id="CLU_1584908_0_0_5"/>
<name>A1AYW5_PARDP</name>
<dbReference type="AlphaFoldDB" id="A1AYW5"/>
<dbReference type="eggNOG" id="ENOG50312WI">
    <property type="taxonomic scope" value="Bacteria"/>
</dbReference>
<dbReference type="EnsemblBacteria" id="ABL68459">
    <property type="protein sequence ID" value="ABL68459"/>
    <property type="gene ID" value="Pden_0345"/>
</dbReference>
<organism evidence="1 2">
    <name type="scientific">Paracoccus denitrificans (strain Pd 1222)</name>
    <dbReference type="NCBI Taxonomy" id="318586"/>
    <lineage>
        <taxon>Bacteria</taxon>
        <taxon>Pseudomonadati</taxon>
        <taxon>Pseudomonadota</taxon>
        <taxon>Alphaproteobacteria</taxon>
        <taxon>Rhodobacterales</taxon>
        <taxon>Paracoccaceae</taxon>
        <taxon>Paracoccus</taxon>
    </lineage>
</organism>
<evidence type="ECO:0000313" key="2">
    <source>
        <dbReference type="Proteomes" id="UP000000361"/>
    </source>
</evidence>
<accession>A1AYW5</accession>
<keyword evidence="2" id="KW-1185">Reference proteome</keyword>
<dbReference type="EMBL" id="CP000489">
    <property type="protein sequence ID" value="ABL68459.1"/>
    <property type="molecule type" value="Genomic_DNA"/>
</dbReference>
<sequence>MLSLTADCSPGWITAASVCLGPWTAFAPTCPLIRSAAISVSFLLNPPPRRHNPKSILMSLICKIPDRPRSGLPSRQMSFTPPVGGRGRSVAARRRAHVHAQRDTDGFLRRWSMLMIVSFSTAEACGQHFGVTKQTGCNWREGTHRPCGDAVDFAMQTLPRYAEIMWGQ</sequence>
<reference evidence="2" key="1">
    <citation type="submission" date="2006-12" db="EMBL/GenBank/DDBJ databases">
        <title>Complete sequence of chromosome 1 of Paracoccus denitrificans PD1222.</title>
        <authorList>
            <person name="Copeland A."/>
            <person name="Lucas S."/>
            <person name="Lapidus A."/>
            <person name="Barry K."/>
            <person name="Detter J.C."/>
            <person name="Glavina del Rio T."/>
            <person name="Hammon N."/>
            <person name="Israni S."/>
            <person name="Dalin E."/>
            <person name="Tice H."/>
            <person name="Pitluck S."/>
            <person name="Munk A.C."/>
            <person name="Brettin T."/>
            <person name="Bruce D."/>
            <person name="Han C."/>
            <person name="Tapia R."/>
            <person name="Gilna P."/>
            <person name="Schmutz J."/>
            <person name="Larimer F."/>
            <person name="Land M."/>
            <person name="Hauser L."/>
            <person name="Kyrpides N."/>
            <person name="Lykidis A."/>
            <person name="Spiro S."/>
            <person name="Richardson D.J."/>
            <person name="Moir J.W.B."/>
            <person name="Ferguson S.J."/>
            <person name="van Spanning R.J.M."/>
            <person name="Richardson P."/>
        </authorList>
    </citation>
    <scope>NUCLEOTIDE SEQUENCE [LARGE SCALE GENOMIC DNA]</scope>
    <source>
        <strain evidence="2">Pd 1222</strain>
    </source>
</reference>
<evidence type="ECO:0000313" key="1">
    <source>
        <dbReference type="EMBL" id="ABL68459.1"/>
    </source>
</evidence>
<gene>
    <name evidence="1" type="ordered locus">Pden_0345</name>
</gene>
<dbReference type="Proteomes" id="UP000000361">
    <property type="component" value="Chromosome 1"/>
</dbReference>